<organism evidence="2 3">
    <name type="scientific">Haematococcus lacustris</name>
    <name type="common">Green alga</name>
    <name type="synonym">Haematococcus pluvialis</name>
    <dbReference type="NCBI Taxonomy" id="44745"/>
    <lineage>
        <taxon>Eukaryota</taxon>
        <taxon>Viridiplantae</taxon>
        <taxon>Chlorophyta</taxon>
        <taxon>core chlorophytes</taxon>
        <taxon>Chlorophyceae</taxon>
        <taxon>CS clade</taxon>
        <taxon>Chlamydomonadales</taxon>
        <taxon>Haematococcaceae</taxon>
        <taxon>Haematococcus</taxon>
    </lineage>
</organism>
<keyword evidence="3" id="KW-1185">Reference proteome</keyword>
<dbReference type="Proteomes" id="UP000485058">
    <property type="component" value="Unassembled WGS sequence"/>
</dbReference>
<protein>
    <submittedName>
        <fullName evidence="2">Uncharacterized protein</fullName>
    </submittedName>
</protein>
<proteinExistence type="predicted"/>
<feature type="non-terminal residue" evidence="2">
    <location>
        <position position="1"/>
    </location>
</feature>
<feature type="non-terminal residue" evidence="2">
    <location>
        <position position="144"/>
    </location>
</feature>
<sequence>MGRRRLHVLANTALTGSGQSGEQESTGGTLLHGGAVRFPRNTRGKVYQLPTLLPYPGDVYQPHEPQQCRLAALAQGLTLFQLPQLDIDMATVVAASILITRVYNHMVFSSVDANSKTKYGTGQRVQVVLAKSAKNSSGDLDTSL</sequence>
<comment type="caution">
    <text evidence="2">The sequence shown here is derived from an EMBL/GenBank/DDBJ whole genome shotgun (WGS) entry which is preliminary data.</text>
</comment>
<evidence type="ECO:0000313" key="2">
    <source>
        <dbReference type="EMBL" id="GFH30744.1"/>
    </source>
</evidence>
<feature type="compositionally biased region" description="Low complexity" evidence="1">
    <location>
        <begin position="15"/>
        <end position="29"/>
    </location>
</feature>
<gene>
    <name evidence="2" type="ORF">HaLaN_29657</name>
</gene>
<dbReference type="EMBL" id="BLLF01005115">
    <property type="protein sequence ID" value="GFH30744.1"/>
    <property type="molecule type" value="Genomic_DNA"/>
</dbReference>
<evidence type="ECO:0000256" key="1">
    <source>
        <dbReference type="SAM" id="MobiDB-lite"/>
    </source>
</evidence>
<dbReference type="AlphaFoldDB" id="A0A6A0AFA5"/>
<accession>A0A6A0AFA5</accession>
<reference evidence="2 3" key="1">
    <citation type="submission" date="2020-02" db="EMBL/GenBank/DDBJ databases">
        <title>Draft genome sequence of Haematococcus lacustris strain NIES-144.</title>
        <authorList>
            <person name="Morimoto D."/>
            <person name="Nakagawa S."/>
            <person name="Yoshida T."/>
            <person name="Sawayama S."/>
        </authorList>
    </citation>
    <scope>NUCLEOTIDE SEQUENCE [LARGE SCALE GENOMIC DNA]</scope>
    <source>
        <strain evidence="2 3">NIES-144</strain>
    </source>
</reference>
<feature type="region of interest" description="Disordered" evidence="1">
    <location>
        <begin position="15"/>
        <end position="34"/>
    </location>
</feature>
<name>A0A6A0AFA5_HAELA</name>
<evidence type="ECO:0000313" key="3">
    <source>
        <dbReference type="Proteomes" id="UP000485058"/>
    </source>
</evidence>